<feature type="signal peptide" evidence="4">
    <location>
        <begin position="1"/>
        <end position="20"/>
    </location>
</feature>
<dbReference type="InterPro" id="IPR018391">
    <property type="entry name" value="PQQ_b-propeller_rpt"/>
</dbReference>
<dbReference type="PANTHER" id="PTHR34512:SF30">
    <property type="entry name" value="OUTER MEMBRANE PROTEIN ASSEMBLY FACTOR BAMB"/>
    <property type="match status" value="1"/>
</dbReference>
<evidence type="ECO:0000256" key="2">
    <source>
        <dbReference type="ARBA" id="ARBA00023136"/>
    </source>
</evidence>
<protein>
    <recommendedName>
        <fullName evidence="5">Pyrrolo-quinoline quinone repeat domain-containing protein</fullName>
    </recommendedName>
</protein>
<evidence type="ECO:0000256" key="1">
    <source>
        <dbReference type="ARBA" id="ARBA00022729"/>
    </source>
</evidence>
<proteinExistence type="predicted"/>
<gene>
    <name evidence="6" type="ORF">MAGMO_3322</name>
</gene>
<feature type="domain" description="Pyrrolo-quinoline quinone repeat" evidence="5">
    <location>
        <begin position="89"/>
        <end position="292"/>
    </location>
</feature>
<organism evidence="6">
    <name type="scientific">Magnetococcus massalia (strain MO-1)</name>
    <dbReference type="NCBI Taxonomy" id="451514"/>
    <lineage>
        <taxon>Bacteria</taxon>
        <taxon>Pseudomonadati</taxon>
        <taxon>Pseudomonadota</taxon>
        <taxon>Magnetococcia</taxon>
        <taxon>Magnetococcales</taxon>
        <taxon>Magnetococcaceae</taxon>
        <taxon>Magnetococcus</taxon>
    </lineage>
</organism>
<dbReference type="SUPFAM" id="SSF50998">
    <property type="entry name" value="Quinoprotein alcohol dehydrogenase-like"/>
    <property type="match status" value="1"/>
</dbReference>
<keyword evidence="3" id="KW-0998">Cell outer membrane</keyword>
<keyword evidence="1 4" id="KW-0732">Signal</keyword>
<dbReference type="Pfam" id="PF13360">
    <property type="entry name" value="PQQ_2"/>
    <property type="match status" value="1"/>
</dbReference>
<dbReference type="PANTHER" id="PTHR34512">
    <property type="entry name" value="CELL SURFACE PROTEIN"/>
    <property type="match status" value="1"/>
</dbReference>
<keyword evidence="2" id="KW-0472">Membrane</keyword>
<dbReference type="AlphaFoldDB" id="A0A1S7LMR1"/>
<dbReference type="NCBIfam" id="TIGR03300">
    <property type="entry name" value="assembly_YfgL"/>
    <property type="match status" value="1"/>
</dbReference>
<dbReference type="SMART" id="SM00564">
    <property type="entry name" value="PQQ"/>
    <property type="match status" value="6"/>
</dbReference>
<dbReference type="EMBL" id="LO017727">
    <property type="protein sequence ID" value="CRH07459.1"/>
    <property type="molecule type" value="Genomic_DNA"/>
</dbReference>
<dbReference type="InterPro" id="IPR002372">
    <property type="entry name" value="PQQ_rpt_dom"/>
</dbReference>
<feature type="chain" id="PRO_5012233033" description="Pyrrolo-quinoline quinone repeat domain-containing protein" evidence="4">
    <location>
        <begin position="21"/>
        <end position="391"/>
    </location>
</feature>
<accession>A0A1S7LMR1</accession>
<name>A0A1S7LMR1_MAGMO</name>
<evidence type="ECO:0000256" key="3">
    <source>
        <dbReference type="ARBA" id="ARBA00023237"/>
    </source>
</evidence>
<dbReference type="Gene3D" id="2.130.10.10">
    <property type="entry name" value="YVTN repeat-like/Quinoprotein amine dehydrogenase"/>
    <property type="match status" value="1"/>
</dbReference>
<dbReference type="PROSITE" id="PS51257">
    <property type="entry name" value="PROKAR_LIPOPROTEIN"/>
    <property type="match status" value="1"/>
</dbReference>
<dbReference type="InterPro" id="IPR017687">
    <property type="entry name" value="BamB"/>
</dbReference>
<dbReference type="InterPro" id="IPR011047">
    <property type="entry name" value="Quinoprotein_ADH-like_sf"/>
</dbReference>
<evidence type="ECO:0000256" key="4">
    <source>
        <dbReference type="SAM" id="SignalP"/>
    </source>
</evidence>
<reference evidence="6" key="1">
    <citation type="submission" date="2015-04" db="EMBL/GenBank/DDBJ databases">
        <authorList>
            <person name="Syromyatnikov M.Y."/>
            <person name="Popov V.N."/>
        </authorList>
    </citation>
    <scope>NUCLEOTIDE SEQUENCE</scope>
    <source>
        <strain evidence="6">MO-1</strain>
    </source>
</reference>
<dbReference type="InterPro" id="IPR015943">
    <property type="entry name" value="WD40/YVTN_repeat-like_dom_sf"/>
</dbReference>
<evidence type="ECO:0000259" key="5">
    <source>
        <dbReference type="Pfam" id="PF13360"/>
    </source>
</evidence>
<sequence length="391" mass="42665">MVKKNLLLIALALSLGGCSTLDKTASFFYDDEPAEKSRKERLYEEPKPGQGTGLQEVWQRSVSGDPDKYMFHPKLLAFDANHIYVGSFDGEITRLDKKRGGTLWQEPLGGPIRGGVAVDGQAVYAGTANGELVALNLQDGSELWRASLSSAAASAPLAVDNMVIIVTLDNRTYAFNATTGSRVWTHASVPEMLTIQGASTPTVMQDSVVVGYSSGEVLALARKSGKIRWRENLTRISRSRGELDRLQDVDADPVVSGKALYAVNHKGQLLALLQENGNRVWKYNTSAIRTPLIYKETRMVIVDLDGFAKGLNAMEGTLAWKTMLSDGLLTSPILYKGRVYLGDDTGRLFSLDPLSGKVVGLDRIDDPILSLTVIDDQLAIWTNEGDLTLMQ</sequence>
<evidence type="ECO:0000313" key="6">
    <source>
        <dbReference type="EMBL" id="CRH07459.1"/>
    </source>
</evidence>